<evidence type="ECO:0000313" key="3">
    <source>
        <dbReference type="Proteomes" id="UP001565368"/>
    </source>
</evidence>
<dbReference type="GeneID" id="95989617"/>
<reference evidence="2 3" key="1">
    <citation type="submission" date="2023-08" db="EMBL/GenBank/DDBJ databases">
        <title>Annotated Genome Sequence of Vanrija albida AlHP1.</title>
        <authorList>
            <person name="Herzog R."/>
        </authorList>
    </citation>
    <scope>NUCLEOTIDE SEQUENCE [LARGE SCALE GENOMIC DNA]</scope>
    <source>
        <strain evidence="2 3">AlHP1</strain>
    </source>
</reference>
<keyword evidence="3" id="KW-1185">Reference proteome</keyword>
<dbReference type="Proteomes" id="UP001565368">
    <property type="component" value="Unassembled WGS sequence"/>
</dbReference>
<feature type="region of interest" description="Disordered" evidence="1">
    <location>
        <begin position="1"/>
        <end position="51"/>
    </location>
</feature>
<gene>
    <name evidence="2" type="ORF">Q8F55_008574</name>
</gene>
<proteinExistence type="predicted"/>
<dbReference type="RefSeq" id="XP_069204906.1">
    <property type="nucleotide sequence ID" value="XM_069356969.1"/>
</dbReference>
<comment type="caution">
    <text evidence="2">The sequence shown here is derived from an EMBL/GenBank/DDBJ whole genome shotgun (WGS) entry which is preliminary data.</text>
</comment>
<dbReference type="EMBL" id="JBBXJM010000007">
    <property type="protein sequence ID" value="KAL1404962.1"/>
    <property type="molecule type" value="Genomic_DNA"/>
</dbReference>
<evidence type="ECO:0000313" key="2">
    <source>
        <dbReference type="EMBL" id="KAL1404962.1"/>
    </source>
</evidence>
<protein>
    <submittedName>
        <fullName evidence="2">Uncharacterized protein</fullName>
    </submittedName>
</protein>
<sequence length="255" mass="28028">MPPRKIATAPKRPRAESTPEPGPSKKRATAAAPEPEETLEQWEKRPAPHRSKKVDWGALNAEQVAFVDAFKPNYQLRISRLLLALVSPTALVVRDEDRCLICARADIDLPCVVDTDEFKCLGCAGDEGGCNFPLFMQDERDIFLEDLADMGPQLQGALRVAARAKMEDAVKRHGRGRRARARHEAFGKRRAGDSAVAPHEVTYYYTYDSSNVQGPPFAASSKRYWVARAAEGQEHGASELAEGSHATRGGGCTQQ</sequence>
<feature type="region of interest" description="Disordered" evidence="1">
    <location>
        <begin position="234"/>
        <end position="255"/>
    </location>
</feature>
<evidence type="ECO:0000256" key="1">
    <source>
        <dbReference type="SAM" id="MobiDB-lite"/>
    </source>
</evidence>
<name>A0ABR3PS62_9TREE</name>
<organism evidence="2 3">
    <name type="scientific">Vanrija albida</name>
    <dbReference type="NCBI Taxonomy" id="181172"/>
    <lineage>
        <taxon>Eukaryota</taxon>
        <taxon>Fungi</taxon>
        <taxon>Dikarya</taxon>
        <taxon>Basidiomycota</taxon>
        <taxon>Agaricomycotina</taxon>
        <taxon>Tremellomycetes</taxon>
        <taxon>Trichosporonales</taxon>
        <taxon>Trichosporonaceae</taxon>
        <taxon>Vanrija</taxon>
    </lineage>
</organism>
<accession>A0ABR3PS62</accession>